<dbReference type="OrthoDB" id="9791637at2"/>
<protein>
    <recommendedName>
        <fullName evidence="2">Cupin type-2 domain-containing protein</fullName>
    </recommendedName>
</protein>
<dbReference type="EMBL" id="CP045529">
    <property type="protein sequence ID" value="QFU97172.1"/>
    <property type="molecule type" value="Genomic_DNA"/>
</dbReference>
<evidence type="ECO:0000313" key="3">
    <source>
        <dbReference type="EMBL" id="QFU97172.1"/>
    </source>
</evidence>
<dbReference type="Pfam" id="PF07883">
    <property type="entry name" value="Cupin_2"/>
    <property type="match status" value="1"/>
</dbReference>
<dbReference type="SUPFAM" id="SSF51182">
    <property type="entry name" value="RmlC-like cupins"/>
    <property type="match status" value="1"/>
</dbReference>
<dbReference type="GO" id="GO:0046872">
    <property type="term" value="F:metal ion binding"/>
    <property type="evidence" value="ECO:0007669"/>
    <property type="project" value="UniProtKB-KW"/>
</dbReference>
<dbReference type="InterPro" id="IPR013096">
    <property type="entry name" value="Cupin_2"/>
</dbReference>
<reference evidence="3 4" key="1">
    <citation type="submission" date="2019-10" db="EMBL/GenBank/DDBJ databases">
        <title>Genome sequence of Luteimicrobium xylanilyticum HY-24.</title>
        <authorList>
            <person name="Kim D.Y."/>
            <person name="Park H.-Y."/>
        </authorList>
    </citation>
    <scope>NUCLEOTIDE SEQUENCE [LARGE SCALE GENOMIC DNA]</scope>
    <source>
        <strain evidence="3 4">HY-24</strain>
    </source>
</reference>
<dbReference type="PANTHER" id="PTHR35848">
    <property type="entry name" value="OXALATE-BINDING PROTEIN"/>
    <property type="match status" value="1"/>
</dbReference>
<name>A0A5P9Q7X6_9MICO</name>
<organism evidence="3 4">
    <name type="scientific">Luteimicrobium xylanilyticum</name>
    <dbReference type="NCBI Taxonomy" id="1133546"/>
    <lineage>
        <taxon>Bacteria</taxon>
        <taxon>Bacillati</taxon>
        <taxon>Actinomycetota</taxon>
        <taxon>Actinomycetes</taxon>
        <taxon>Micrococcales</taxon>
        <taxon>Luteimicrobium</taxon>
    </lineage>
</organism>
<dbReference type="PANTHER" id="PTHR35848:SF6">
    <property type="entry name" value="CUPIN TYPE-2 DOMAIN-CONTAINING PROTEIN"/>
    <property type="match status" value="1"/>
</dbReference>
<feature type="domain" description="Cupin type-2" evidence="2">
    <location>
        <begin position="41"/>
        <end position="107"/>
    </location>
</feature>
<dbReference type="Proteomes" id="UP000326702">
    <property type="component" value="Chromosome"/>
</dbReference>
<evidence type="ECO:0000256" key="1">
    <source>
        <dbReference type="ARBA" id="ARBA00022723"/>
    </source>
</evidence>
<evidence type="ECO:0000313" key="4">
    <source>
        <dbReference type="Proteomes" id="UP000326702"/>
    </source>
</evidence>
<dbReference type="InterPro" id="IPR051610">
    <property type="entry name" value="GPI/OXD"/>
</dbReference>
<dbReference type="AlphaFoldDB" id="A0A5P9Q7X6"/>
<evidence type="ECO:0000259" key="2">
    <source>
        <dbReference type="Pfam" id="PF07883"/>
    </source>
</evidence>
<proteinExistence type="predicted"/>
<keyword evidence="4" id="KW-1185">Reference proteome</keyword>
<dbReference type="KEGG" id="lxl:KDY119_00666"/>
<dbReference type="InterPro" id="IPR014710">
    <property type="entry name" value="RmlC-like_jellyroll"/>
</dbReference>
<gene>
    <name evidence="3" type="ORF">KDY119_00666</name>
</gene>
<dbReference type="Gene3D" id="2.60.120.10">
    <property type="entry name" value="Jelly Rolls"/>
    <property type="match status" value="1"/>
</dbReference>
<sequence>MTSVQRPQDLPTEVFDWGTIKWGVTPDRQSGAPLTVGDVVVYPTRGHDEHTHPDSDEVLYFVDGEGVQTVGDSGPIPVAAGDFVFVPRGTVHSTFNTGWRPLRFVATYVPGGAEAALREAPDHVQLPPGEVPVWVRS</sequence>
<accession>A0A5P9Q7X6</accession>
<dbReference type="RefSeq" id="WP_036954005.1">
    <property type="nucleotide sequence ID" value="NZ_BAABIH010000029.1"/>
</dbReference>
<dbReference type="InterPro" id="IPR011051">
    <property type="entry name" value="RmlC_Cupin_sf"/>
</dbReference>
<keyword evidence="1" id="KW-0479">Metal-binding</keyword>